<keyword evidence="3" id="KW-1185">Reference proteome</keyword>
<accession>A0ABR3S080</accession>
<evidence type="ECO:0000259" key="1">
    <source>
        <dbReference type="Pfam" id="PF07985"/>
    </source>
</evidence>
<sequence length="416" mass="47948">MPDQSARANGDVKYFERRVWFAPNREPDLIPTISLVGFEREFSGKRIFMRELLETAAKTIALAREHTPMEDSEHVENTEDACIVVKALRPNQKDFEWKPQPIHSKGITLGWQKYYYMVEAGESARPFRFFCSPRIAADTTITCTNTLSLEDSDLRKRARETPVSDPRCDSFLKTQDAWEATQQWKNLQLKLKAFAGQHRIKNIVCAGLGTLYPRKDPEPDPRCEVWKYYDHHPFYQHLLACSIAKFLGETFPHPDNSTGALQIVAHDPAYTKADLQFLSQLPQPISIVSDPHHYLTITPETLVVGIHVPAPVHEIVADMLYPSGPAAWLCGKIQGDQDWHKEGRLWEYDSWTPRVGEMMALYEMINLRDLGWTDSQLDPWCTRDGWSWLAQQVLYLRKPEKSLEMETSADRLDKCR</sequence>
<dbReference type="Proteomes" id="UP001521785">
    <property type="component" value="Unassembled WGS sequence"/>
</dbReference>
<protein>
    <recommendedName>
        <fullName evidence="1">SRR1-like domain-containing protein</fullName>
    </recommendedName>
</protein>
<gene>
    <name evidence="2" type="ORF">SLS60_001736</name>
</gene>
<evidence type="ECO:0000313" key="3">
    <source>
        <dbReference type="Proteomes" id="UP001521785"/>
    </source>
</evidence>
<name>A0ABR3S080_9PLEO</name>
<dbReference type="PANTHER" id="PTHR42080:SF1">
    <property type="entry name" value="SRR1-LIKE DOMAIN-CONTAINING PROTEIN"/>
    <property type="match status" value="1"/>
</dbReference>
<evidence type="ECO:0000313" key="2">
    <source>
        <dbReference type="EMBL" id="KAL1610071.1"/>
    </source>
</evidence>
<dbReference type="PANTHER" id="PTHR42080">
    <property type="entry name" value="SRR1 DOMAIN-CONTAINING PROTEIN"/>
    <property type="match status" value="1"/>
</dbReference>
<proteinExistence type="predicted"/>
<reference evidence="2 3" key="1">
    <citation type="submission" date="2024-02" db="EMBL/GenBank/DDBJ databases">
        <title>De novo assembly and annotation of 12 fungi associated with fruit tree decline syndrome in Ontario, Canada.</title>
        <authorList>
            <person name="Sulman M."/>
            <person name="Ellouze W."/>
            <person name="Ilyukhin E."/>
        </authorList>
    </citation>
    <scope>NUCLEOTIDE SEQUENCE [LARGE SCALE GENOMIC DNA]</scope>
    <source>
        <strain evidence="2 3">M42-189</strain>
    </source>
</reference>
<comment type="caution">
    <text evidence="2">The sequence shown here is derived from an EMBL/GenBank/DDBJ whole genome shotgun (WGS) entry which is preliminary data.</text>
</comment>
<dbReference type="EMBL" id="JAKJXO020000002">
    <property type="protein sequence ID" value="KAL1610071.1"/>
    <property type="molecule type" value="Genomic_DNA"/>
</dbReference>
<organism evidence="2 3">
    <name type="scientific">Paraconiothyrium brasiliense</name>
    <dbReference type="NCBI Taxonomy" id="300254"/>
    <lineage>
        <taxon>Eukaryota</taxon>
        <taxon>Fungi</taxon>
        <taxon>Dikarya</taxon>
        <taxon>Ascomycota</taxon>
        <taxon>Pezizomycotina</taxon>
        <taxon>Dothideomycetes</taxon>
        <taxon>Pleosporomycetidae</taxon>
        <taxon>Pleosporales</taxon>
        <taxon>Massarineae</taxon>
        <taxon>Didymosphaeriaceae</taxon>
        <taxon>Paraconiothyrium</taxon>
    </lineage>
</organism>
<dbReference type="Pfam" id="PF07985">
    <property type="entry name" value="SRR1"/>
    <property type="match status" value="1"/>
</dbReference>
<dbReference type="InterPro" id="IPR012942">
    <property type="entry name" value="SRR1-like"/>
</dbReference>
<feature type="domain" description="SRR1-like" evidence="1">
    <location>
        <begin position="193"/>
        <end position="338"/>
    </location>
</feature>